<organism evidence="1 2">
    <name type="scientific">Aureobasidium uvarum</name>
    <dbReference type="NCBI Taxonomy" id="2773716"/>
    <lineage>
        <taxon>Eukaryota</taxon>
        <taxon>Fungi</taxon>
        <taxon>Dikarya</taxon>
        <taxon>Ascomycota</taxon>
        <taxon>Pezizomycotina</taxon>
        <taxon>Dothideomycetes</taxon>
        <taxon>Dothideomycetidae</taxon>
        <taxon>Dothideales</taxon>
        <taxon>Saccotheciaceae</taxon>
        <taxon>Aureobasidium</taxon>
    </lineage>
</organism>
<evidence type="ECO:0000313" key="2">
    <source>
        <dbReference type="Proteomes" id="UP000745764"/>
    </source>
</evidence>
<proteinExistence type="predicted"/>
<dbReference type="AlphaFoldDB" id="A0A9N8KRJ4"/>
<sequence>MPTLDETSYSREATIVAFRSYYHFLTDMFLPEDFIEEPPPDGWPSITKERVVLLGKNEEVFELMRHLPYIPDECLLAAHAKVCNWSSLFSRRPNNQEDVETKRIITEGLDWPNIPSSAFGLTRGGRDNHVFILDTRFGTVHWLDTPDIKDDATRQPITDLSGCQELFEHRTPPNEHEWRRHAAWSIADFLEMLKNELRTLKSVPLDACQIEEWIDENEDDGDLDKEAALVRSIRRTYIEHGWPDVSVYRKDQCQDAVQVLIEG</sequence>
<keyword evidence="2" id="KW-1185">Reference proteome</keyword>
<evidence type="ECO:0000313" key="1">
    <source>
        <dbReference type="EMBL" id="CAD0111583.1"/>
    </source>
</evidence>
<protein>
    <submittedName>
        <fullName evidence="1">Uncharacterized protein</fullName>
    </submittedName>
</protein>
<gene>
    <name evidence="1" type="ORF">AWRI4620_LOCUS5838</name>
</gene>
<dbReference type="Proteomes" id="UP000745764">
    <property type="component" value="Unassembled WGS sequence"/>
</dbReference>
<dbReference type="EMBL" id="CAINUL010000013">
    <property type="protein sequence ID" value="CAD0111583.1"/>
    <property type="molecule type" value="Genomic_DNA"/>
</dbReference>
<name>A0A9N8KRJ4_9PEZI</name>
<comment type="caution">
    <text evidence="1">The sequence shown here is derived from an EMBL/GenBank/DDBJ whole genome shotgun (WGS) entry which is preliminary data.</text>
</comment>
<reference evidence="1" key="1">
    <citation type="submission" date="2020-06" db="EMBL/GenBank/DDBJ databases">
        <authorList>
            <person name="Onetto C."/>
        </authorList>
    </citation>
    <scope>NUCLEOTIDE SEQUENCE</scope>
</reference>
<dbReference type="OrthoDB" id="5343383at2759"/>
<accession>A0A9N8KRJ4</accession>